<feature type="chain" id="PRO_5018992452" description="Tail specific protease domain-containing protein" evidence="1">
    <location>
        <begin position="22"/>
        <end position="337"/>
    </location>
</feature>
<dbReference type="EMBL" id="PIPJ01000003">
    <property type="protein sequence ID" value="RUO21093.1"/>
    <property type="molecule type" value="Genomic_DNA"/>
</dbReference>
<dbReference type="PANTHER" id="PTHR32060:SF30">
    <property type="entry name" value="CARBOXY-TERMINAL PROCESSING PROTEASE CTPA"/>
    <property type="match status" value="1"/>
</dbReference>
<name>A0A432VWL0_9GAMM</name>
<gene>
    <name evidence="3" type="ORF">CWE08_05730</name>
</gene>
<reference evidence="4" key="1">
    <citation type="journal article" date="2018" name="Front. Microbiol.">
        <title>Genome-Based Analysis Reveals the Taxonomy and Diversity of the Family Idiomarinaceae.</title>
        <authorList>
            <person name="Liu Y."/>
            <person name="Lai Q."/>
            <person name="Shao Z."/>
        </authorList>
    </citation>
    <scope>NUCLEOTIDE SEQUENCE [LARGE SCALE GENOMIC DNA]</scope>
    <source>
        <strain evidence="4">GBPy7</strain>
    </source>
</reference>
<comment type="caution">
    <text evidence="3">The sequence shown here is derived from an EMBL/GenBank/DDBJ whole genome shotgun (WGS) entry which is preliminary data.</text>
</comment>
<dbReference type="InterPro" id="IPR029045">
    <property type="entry name" value="ClpP/crotonase-like_dom_sf"/>
</dbReference>
<dbReference type="Pfam" id="PF03572">
    <property type="entry name" value="Peptidase_S41"/>
    <property type="match status" value="1"/>
</dbReference>
<dbReference type="Gene3D" id="3.90.226.10">
    <property type="entry name" value="2-enoyl-CoA Hydratase, Chain A, domain 1"/>
    <property type="match status" value="1"/>
</dbReference>
<dbReference type="GO" id="GO:0030288">
    <property type="term" value="C:outer membrane-bounded periplasmic space"/>
    <property type="evidence" value="ECO:0007669"/>
    <property type="project" value="TreeGrafter"/>
</dbReference>
<accession>A0A432VWL0</accession>
<evidence type="ECO:0000313" key="3">
    <source>
        <dbReference type="EMBL" id="RUO21093.1"/>
    </source>
</evidence>
<organism evidence="3 4">
    <name type="scientific">Aliidiomarina iranensis</name>
    <dbReference type="NCBI Taxonomy" id="1434071"/>
    <lineage>
        <taxon>Bacteria</taxon>
        <taxon>Pseudomonadati</taxon>
        <taxon>Pseudomonadota</taxon>
        <taxon>Gammaproteobacteria</taxon>
        <taxon>Alteromonadales</taxon>
        <taxon>Idiomarinaceae</taxon>
        <taxon>Aliidiomarina</taxon>
    </lineage>
</organism>
<evidence type="ECO:0000256" key="1">
    <source>
        <dbReference type="SAM" id="SignalP"/>
    </source>
</evidence>
<dbReference type="GO" id="GO:0007165">
    <property type="term" value="P:signal transduction"/>
    <property type="evidence" value="ECO:0007669"/>
    <property type="project" value="TreeGrafter"/>
</dbReference>
<dbReference type="GO" id="GO:0006508">
    <property type="term" value="P:proteolysis"/>
    <property type="evidence" value="ECO:0007669"/>
    <property type="project" value="InterPro"/>
</dbReference>
<dbReference type="GO" id="GO:0008236">
    <property type="term" value="F:serine-type peptidase activity"/>
    <property type="evidence" value="ECO:0007669"/>
    <property type="project" value="InterPro"/>
</dbReference>
<evidence type="ECO:0000313" key="4">
    <source>
        <dbReference type="Proteomes" id="UP000288395"/>
    </source>
</evidence>
<evidence type="ECO:0000259" key="2">
    <source>
        <dbReference type="SMART" id="SM00245"/>
    </source>
</evidence>
<dbReference type="SMART" id="SM00245">
    <property type="entry name" value="TSPc"/>
    <property type="match status" value="1"/>
</dbReference>
<keyword evidence="4" id="KW-1185">Reference proteome</keyword>
<dbReference type="AlphaFoldDB" id="A0A432VWL0"/>
<feature type="signal peptide" evidence="1">
    <location>
        <begin position="1"/>
        <end position="21"/>
    </location>
</feature>
<dbReference type="PANTHER" id="PTHR32060">
    <property type="entry name" value="TAIL-SPECIFIC PROTEASE"/>
    <property type="match status" value="1"/>
</dbReference>
<dbReference type="InterPro" id="IPR005151">
    <property type="entry name" value="Tail-specific_protease"/>
</dbReference>
<proteinExistence type="predicted"/>
<protein>
    <recommendedName>
        <fullName evidence="2">Tail specific protease domain-containing protein</fullName>
    </recommendedName>
</protein>
<feature type="domain" description="Tail specific protease" evidence="2">
    <location>
        <begin position="119"/>
        <end position="319"/>
    </location>
</feature>
<dbReference type="SUPFAM" id="SSF52096">
    <property type="entry name" value="ClpP/crotonase"/>
    <property type="match status" value="1"/>
</dbReference>
<keyword evidence="1" id="KW-0732">Signal</keyword>
<dbReference type="GO" id="GO:0004175">
    <property type="term" value="F:endopeptidase activity"/>
    <property type="evidence" value="ECO:0007669"/>
    <property type="project" value="TreeGrafter"/>
</dbReference>
<sequence length="337" mass="37496">MNFVWIKLMLKSLRWLGIAIAFSISGCQVTQTQSNSPHTNAQAYEMSEKAFSYLSTGFDFIQQTAIDKETIDWIVLREEVFTAAQGAQEAEDTYPALRIAIAHLNDQHSYLHTSWDIQRNREIVNLPRGEKLTDGISLLAIPTHVDQSDEVSRSYISAAHHFIRQVVGSCGWVIDLRGNRGGNQGPMIISLAPFLPSGLDSYIWSPTSGVSYLYSRSFAEHSSFSYLFSLSKRFPNALKDKPVAVLIDRNTGSSGEATLVQFLGRANTKTFGTRTSGASSNIHIMYMTDGAILGVANGYFVDREGKVYRNGIEPDIALGDRNIIDEVTSWLEEVHRC</sequence>
<dbReference type="PROSITE" id="PS51257">
    <property type="entry name" value="PROKAR_LIPOPROTEIN"/>
    <property type="match status" value="1"/>
</dbReference>
<dbReference type="Proteomes" id="UP000288395">
    <property type="component" value="Unassembled WGS sequence"/>
</dbReference>